<protein>
    <submittedName>
        <fullName evidence="5">Flp pilus assembly complex ATPase component TadA</fullName>
    </submittedName>
</protein>
<sequence>MTAPLFKLLTQANLLLPDQVTPLGKRCKTQGITPVDALIQTKLFSAIQLCEHLSELLSLPIVRLDQFDWPAHHQVLPLQSLMLAYQAIPIQISATQLTIAVADPTPQQLEHEFQFATGRRIILVLASHTEITHALTTLFSVVKEPHNHYQVDVHWSEEAENSEQEELNNSASPIAAHLDQLIRSAHERNVSDIHFEPYKAHYRIRFRCDGILKEEQRLPAHSQRRFSARLKIMAQLDIAERRLPQDGRIHYPLTTDKWLDIRLSSIPTQWGEKMVLRLLNTQVQHTSLATLGLSEEQQALFQQALHRPQGLILVTGPTGSGKTQTLYTALQLLDAETLNISTAEDPIEIALEGVNQVAVHSKIGLDFAQVLRALLRQDPDVMMIGEIRDLETALIAVKAAQTGHLVLSTLHTNSASETRLRLQQMGIEPYHLDASLSLIIAQRLVRKLCKHCKQLSNASVLAQQSLQLDNNHRLYQAHSTGCLHCHQGFFGRVGVFELQPIAAQLTHQHRDCPKANSSLAQSAKQLILAGETTLEECLRVIPDLFIPLQGHDE</sequence>
<dbReference type="SUPFAM" id="SSF160246">
    <property type="entry name" value="EspE N-terminal domain-like"/>
    <property type="match status" value="1"/>
</dbReference>
<dbReference type="InterPro" id="IPR007831">
    <property type="entry name" value="T2SS_GspE_N"/>
</dbReference>
<accession>A0ABS7YP08</accession>
<dbReference type="Pfam" id="PF00437">
    <property type="entry name" value="T2SSE"/>
    <property type="match status" value="1"/>
</dbReference>
<dbReference type="CDD" id="cd01129">
    <property type="entry name" value="PulE-GspE-like"/>
    <property type="match status" value="1"/>
</dbReference>
<dbReference type="Proteomes" id="UP001199044">
    <property type="component" value="Unassembled WGS sequence"/>
</dbReference>
<dbReference type="Gene3D" id="3.40.50.300">
    <property type="entry name" value="P-loop containing nucleotide triphosphate hydrolases"/>
    <property type="match status" value="1"/>
</dbReference>
<keyword evidence="3" id="KW-0067">ATP-binding</keyword>
<dbReference type="Gene3D" id="3.30.300.160">
    <property type="entry name" value="Type II secretion system, protein E, N-terminal domain"/>
    <property type="match status" value="1"/>
</dbReference>
<gene>
    <name evidence="5" type="primary">tadA</name>
    <name evidence="5" type="ORF">LDJ79_08555</name>
</gene>
<organism evidence="5 6">
    <name type="scientific">Vibrio tritonius</name>
    <dbReference type="NCBI Taxonomy" id="1435069"/>
    <lineage>
        <taxon>Bacteria</taxon>
        <taxon>Pseudomonadati</taxon>
        <taxon>Pseudomonadota</taxon>
        <taxon>Gammaproteobacteria</taxon>
        <taxon>Vibrionales</taxon>
        <taxon>Vibrionaceae</taxon>
        <taxon>Vibrio</taxon>
    </lineage>
</organism>
<dbReference type="PROSITE" id="PS00662">
    <property type="entry name" value="T2SP_E"/>
    <property type="match status" value="1"/>
</dbReference>
<dbReference type="InterPro" id="IPR037257">
    <property type="entry name" value="T2SS_E_N_sf"/>
</dbReference>
<evidence type="ECO:0000313" key="6">
    <source>
        <dbReference type="Proteomes" id="UP001199044"/>
    </source>
</evidence>
<dbReference type="InterPro" id="IPR027417">
    <property type="entry name" value="P-loop_NTPase"/>
</dbReference>
<proteinExistence type="inferred from homology"/>
<evidence type="ECO:0000259" key="4">
    <source>
        <dbReference type="PROSITE" id="PS00662"/>
    </source>
</evidence>
<reference evidence="6" key="1">
    <citation type="submission" date="2023-07" db="EMBL/GenBank/DDBJ databases">
        <title>Molecular identification of indigenous halophilic bacteria isolated from red sea cost, biodegradation of synthetic dyes and assessment of degraded metabolite toxicity.</title>
        <authorList>
            <person name="Chaieb K."/>
            <person name="Altayb H.N."/>
        </authorList>
    </citation>
    <scope>NUCLEOTIDE SEQUENCE [LARGE SCALE GENOMIC DNA]</scope>
    <source>
        <strain evidence="6">K20</strain>
    </source>
</reference>
<name>A0ABS7YP08_9VIBR</name>
<dbReference type="Pfam" id="PF05157">
    <property type="entry name" value="MshEN"/>
    <property type="match status" value="1"/>
</dbReference>
<evidence type="ECO:0000256" key="1">
    <source>
        <dbReference type="ARBA" id="ARBA00006611"/>
    </source>
</evidence>
<evidence type="ECO:0000256" key="3">
    <source>
        <dbReference type="ARBA" id="ARBA00022840"/>
    </source>
</evidence>
<evidence type="ECO:0000313" key="5">
    <source>
        <dbReference type="EMBL" id="MCA2016159.1"/>
    </source>
</evidence>
<dbReference type="SMART" id="SM00382">
    <property type="entry name" value="AAA"/>
    <property type="match status" value="1"/>
</dbReference>
<dbReference type="SUPFAM" id="SSF52540">
    <property type="entry name" value="P-loop containing nucleoside triphosphate hydrolases"/>
    <property type="match status" value="1"/>
</dbReference>
<dbReference type="EMBL" id="JAIWIU010000049">
    <property type="protein sequence ID" value="MCA2016159.1"/>
    <property type="molecule type" value="Genomic_DNA"/>
</dbReference>
<comment type="caution">
    <text evidence="5">The sequence shown here is derived from an EMBL/GenBank/DDBJ whole genome shotgun (WGS) entry which is preliminary data.</text>
</comment>
<dbReference type="InterPro" id="IPR001482">
    <property type="entry name" value="T2SS/T4SS_dom"/>
</dbReference>
<feature type="domain" description="Bacterial type II secretion system protein E" evidence="4">
    <location>
        <begin position="375"/>
        <end position="389"/>
    </location>
</feature>
<dbReference type="PANTHER" id="PTHR30258:SF1">
    <property type="entry name" value="PROTEIN TRANSPORT PROTEIN HOFB HOMOLOG"/>
    <property type="match status" value="1"/>
</dbReference>
<dbReference type="Gene3D" id="3.30.450.90">
    <property type="match status" value="1"/>
</dbReference>
<evidence type="ECO:0000256" key="2">
    <source>
        <dbReference type="ARBA" id="ARBA00022741"/>
    </source>
</evidence>
<comment type="similarity">
    <text evidence="1">Belongs to the GSP E family.</text>
</comment>
<dbReference type="RefSeq" id="WP_225250283.1">
    <property type="nucleotide sequence ID" value="NZ_JAIWIU010000049.1"/>
</dbReference>
<dbReference type="PANTHER" id="PTHR30258">
    <property type="entry name" value="TYPE II SECRETION SYSTEM PROTEIN GSPE-RELATED"/>
    <property type="match status" value="1"/>
</dbReference>
<dbReference type="InterPro" id="IPR003593">
    <property type="entry name" value="AAA+_ATPase"/>
</dbReference>
<keyword evidence="2" id="KW-0547">Nucleotide-binding</keyword>
<keyword evidence="6" id="KW-1185">Reference proteome</keyword>